<dbReference type="AlphaFoldDB" id="A0A518FQD9"/>
<dbReference type="SUPFAM" id="SSF55781">
    <property type="entry name" value="GAF domain-like"/>
    <property type="match status" value="1"/>
</dbReference>
<sequence>MDFFKSTTPETRNSVMHFHERMLKYSPNAPNSDFPEFCNIWRDAMDASWVWMWMYNDFSSQWELTAYDSNFDAEKWLDKTNLVWPDTTSVSEFVTQTEDPIFVNDLDHWHTLYKGTKFRVSCAKQLKQMGCTAFCTVPLISPISGETSRDPFDPNLPIRAAICAHYKDVKSWKSFPKESLILMGRLTGTLVRNSYNAEHRDILIHLNVTVHQNHCRRRV</sequence>
<gene>
    <name evidence="1" type="ORF">Pan153_32260</name>
</gene>
<name>A0A518FQD9_9PLAN</name>
<proteinExistence type="predicted"/>
<organism evidence="1 2">
    <name type="scientific">Gimesia panareensis</name>
    <dbReference type="NCBI Taxonomy" id="2527978"/>
    <lineage>
        <taxon>Bacteria</taxon>
        <taxon>Pseudomonadati</taxon>
        <taxon>Planctomycetota</taxon>
        <taxon>Planctomycetia</taxon>
        <taxon>Planctomycetales</taxon>
        <taxon>Planctomycetaceae</taxon>
        <taxon>Gimesia</taxon>
    </lineage>
</organism>
<dbReference type="RefSeq" id="WP_145456787.1">
    <property type="nucleotide sequence ID" value="NZ_CP036317.1"/>
</dbReference>
<evidence type="ECO:0000313" key="2">
    <source>
        <dbReference type="Proteomes" id="UP000320839"/>
    </source>
</evidence>
<dbReference type="EMBL" id="CP036317">
    <property type="protein sequence ID" value="QDV18567.1"/>
    <property type="molecule type" value="Genomic_DNA"/>
</dbReference>
<accession>A0A518FQD9</accession>
<evidence type="ECO:0000313" key="1">
    <source>
        <dbReference type="EMBL" id="QDV18567.1"/>
    </source>
</evidence>
<protein>
    <submittedName>
        <fullName evidence="1">Uncharacterized protein</fullName>
    </submittedName>
</protein>
<dbReference type="Proteomes" id="UP000320839">
    <property type="component" value="Chromosome"/>
</dbReference>
<reference evidence="1 2" key="1">
    <citation type="submission" date="2019-02" db="EMBL/GenBank/DDBJ databases">
        <title>Deep-cultivation of Planctomycetes and their phenomic and genomic characterization uncovers novel biology.</title>
        <authorList>
            <person name="Wiegand S."/>
            <person name="Jogler M."/>
            <person name="Boedeker C."/>
            <person name="Pinto D."/>
            <person name="Vollmers J."/>
            <person name="Rivas-Marin E."/>
            <person name="Kohn T."/>
            <person name="Peeters S.H."/>
            <person name="Heuer A."/>
            <person name="Rast P."/>
            <person name="Oberbeckmann S."/>
            <person name="Bunk B."/>
            <person name="Jeske O."/>
            <person name="Meyerdierks A."/>
            <person name="Storesund J.E."/>
            <person name="Kallscheuer N."/>
            <person name="Luecker S."/>
            <person name="Lage O.M."/>
            <person name="Pohl T."/>
            <person name="Merkel B.J."/>
            <person name="Hornburger P."/>
            <person name="Mueller R.-W."/>
            <person name="Bruemmer F."/>
            <person name="Labrenz M."/>
            <person name="Spormann A.M."/>
            <person name="Op den Camp H."/>
            <person name="Overmann J."/>
            <person name="Amann R."/>
            <person name="Jetten M.S.M."/>
            <person name="Mascher T."/>
            <person name="Medema M.H."/>
            <person name="Devos D.P."/>
            <person name="Kaster A.-K."/>
            <person name="Ovreas L."/>
            <person name="Rohde M."/>
            <person name="Galperin M.Y."/>
            <person name="Jogler C."/>
        </authorList>
    </citation>
    <scope>NUCLEOTIDE SEQUENCE [LARGE SCALE GENOMIC DNA]</scope>
    <source>
        <strain evidence="1 2">Pan153</strain>
    </source>
</reference>